<evidence type="ECO:0000256" key="4">
    <source>
        <dbReference type="ARBA" id="ARBA00023242"/>
    </source>
</evidence>
<dbReference type="Pfam" id="PF02042">
    <property type="entry name" value="RWP-RK"/>
    <property type="match status" value="1"/>
</dbReference>
<evidence type="ECO:0000256" key="1">
    <source>
        <dbReference type="ARBA" id="ARBA00023015"/>
    </source>
</evidence>
<accession>A0A8K1FGL2</accession>
<keyword evidence="1" id="KW-0805">Transcription regulation</keyword>
<comment type="caution">
    <text evidence="6">The sequence shown here is derived from an EMBL/GenBank/DDBJ whole genome shotgun (WGS) entry which is preliminary data.</text>
</comment>
<organism evidence="6 7">
    <name type="scientific">Pythium oligandrum</name>
    <name type="common">Mycoparasitic fungus</name>
    <dbReference type="NCBI Taxonomy" id="41045"/>
    <lineage>
        <taxon>Eukaryota</taxon>
        <taxon>Sar</taxon>
        <taxon>Stramenopiles</taxon>
        <taxon>Oomycota</taxon>
        <taxon>Peronosporomycetes</taxon>
        <taxon>Pythiales</taxon>
        <taxon>Pythiaceae</taxon>
        <taxon>Pythium</taxon>
    </lineage>
</organism>
<dbReference type="OrthoDB" id="166779at2759"/>
<dbReference type="EMBL" id="SPLM01000110">
    <property type="protein sequence ID" value="TMW58817.1"/>
    <property type="molecule type" value="Genomic_DNA"/>
</dbReference>
<keyword evidence="3" id="KW-0804">Transcription</keyword>
<keyword evidence="2" id="KW-0238">DNA-binding</keyword>
<keyword evidence="4" id="KW-0539">Nucleus</keyword>
<evidence type="ECO:0000313" key="7">
    <source>
        <dbReference type="Proteomes" id="UP000794436"/>
    </source>
</evidence>
<proteinExistence type="predicted"/>
<evidence type="ECO:0000256" key="2">
    <source>
        <dbReference type="ARBA" id="ARBA00023125"/>
    </source>
</evidence>
<reference evidence="6" key="1">
    <citation type="submission" date="2019-03" db="EMBL/GenBank/DDBJ databases">
        <title>Long read genome sequence of the mycoparasitic Pythium oligandrum ATCC 38472 isolated from sugarbeet rhizosphere.</title>
        <authorList>
            <person name="Gaulin E."/>
        </authorList>
    </citation>
    <scope>NUCLEOTIDE SEQUENCE</scope>
    <source>
        <strain evidence="6">ATCC 38472_TT</strain>
    </source>
</reference>
<protein>
    <recommendedName>
        <fullName evidence="5">RWP-RK domain-containing protein</fullName>
    </recommendedName>
</protein>
<gene>
    <name evidence="6" type="ORF">Poli38472_006962</name>
</gene>
<evidence type="ECO:0000256" key="3">
    <source>
        <dbReference type="ARBA" id="ARBA00023163"/>
    </source>
</evidence>
<evidence type="ECO:0000259" key="5">
    <source>
        <dbReference type="PROSITE" id="PS51519"/>
    </source>
</evidence>
<keyword evidence="7" id="KW-1185">Reference proteome</keyword>
<dbReference type="AlphaFoldDB" id="A0A8K1FGL2"/>
<feature type="domain" description="RWP-RK" evidence="5">
    <location>
        <begin position="14"/>
        <end position="98"/>
    </location>
</feature>
<sequence>MLPVTSPTSAEELVTMCPMRKPRKSRRVYDFSVETLLQYSYLRQDQAARALGVAPITLKRICQRHKIRWPYRAVKAEARRVAAIRSHTCSHSEQPDATQYDHQIEHAHSRVVLPPLHLPSRRVKLPSLVEKFGIHAPRHQPYKSDRHDYNPPDHELAFAMTELIPIARTPLECMEPSISLISSHDLLPHSPTLGQFRQLPLLEFDM</sequence>
<evidence type="ECO:0000313" key="6">
    <source>
        <dbReference type="EMBL" id="TMW58817.1"/>
    </source>
</evidence>
<name>A0A8K1FGL2_PYTOL</name>
<dbReference type="GO" id="GO:0003677">
    <property type="term" value="F:DNA binding"/>
    <property type="evidence" value="ECO:0007669"/>
    <property type="project" value="UniProtKB-KW"/>
</dbReference>
<dbReference type="InterPro" id="IPR003035">
    <property type="entry name" value="RWP-RK_dom"/>
</dbReference>
<dbReference type="Proteomes" id="UP000794436">
    <property type="component" value="Unassembled WGS sequence"/>
</dbReference>
<dbReference type="PROSITE" id="PS51519">
    <property type="entry name" value="RWP_RK"/>
    <property type="match status" value="1"/>
</dbReference>